<accession>A0A376BN88</accession>
<evidence type="ECO:0000313" key="3">
    <source>
        <dbReference type="Proteomes" id="UP000254209"/>
    </source>
</evidence>
<dbReference type="RefSeq" id="WP_051968549.1">
    <property type="nucleotide sequence ID" value="NZ_CP091519.2"/>
</dbReference>
<gene>
    <name evidence="2" type="ORF">NCTC10283_01266</name>
</gene>
<dbReference type="EMBL" id="UFSO01000002">
    <property type="protein sequence ID" value="SSY71126.1"/>
    <property type="molecule type" value="Genomic_DNA"/>
</dbReference>
<reference evidence="2 3" key="1">
    <citation type="submission" date="2018-06" db="EMBL/GenBank/DDBJ databases">
        <authorList>
            <consortium name="Pathogen Informatics"/>
            <person name="Doyle S."/>
        </authorList>
    </citation>
    <scope>NUCLEOTIDE SEQUENCE [LARGE SCALE GENOMIC DNA]</scope>
    <source>
        <strain evidence="2 3">NCTC10283</strain>
    </source>
</reference>
<evidence type="ECO:0000256" key="1">
    <source>
        <dbReference type="SAM" id="SignalP"/>
    </source>
</evidence>
<sequence>MRAVIVLGLMGISSLAYAQDWTNVKVWKTAGKSAYSDIPPNLRLEKVHIFYPRTQKLSPEINEKAHKRKPNIPIETEPEYDVENISEKQIEEWVSSTFLAKHTITDTERTRRSACQIAHEELQQATQTQNTAAMQQAEAQVVQHCVDDIQAAAF</sequence>
<organism evidence="2 3">
    <name type="scientific">Alysiella crassa</name>
    <dbReference type="NCBI Taxonomy" id="153491"/>
    <lineage>
        <taxon>Bacteria</taxon>
        <taxon>Pseudomonadati</taxon>
        <taxon>Pseudomonadota</taxon>
        <taxon>Betaproteobacteria</taxon>
        <taxon>Neisseriales</taxon>
        <taxon>Neisseriaceae</taxon>
        <taxon>Alysiella</taxon>
    </lineage>
</organism>
<feature type="signal peptide" evidence="1">
    <location>
        <begin position="1"/>
        <end position="18"/>
    </location>
</feature>
<dbReference type="AlphaFoldDB" id="A0A376BN88"/>
<keyword evidence="1" id="KW-0732">Signal</keyword>
<evidence type="ECO:0000313" key="2">
    <source>
        <dbReference type="EMBL" id="SSY71126.1"/>
    </source>
</evidence>
<proteinExistence type="predicted"/>
<protein>
    <recommendedName>
        <fullName evidence="4">DUF4124 domain-containing protein</fullName>
    </recommendedName>
</protein>
<keyword evidence="3" id="KW-1185">Reference proteome</keyword>
<name>A0A376BN88_9NEIS</name>
<dbReference type="OrthoDB" id="8614117at2"/>
<evidence type="ECO:0008006" key="4">
    <source>
        <dbReference type="Google" id="ProtNLM"/>
    </source>
</evidence>
<dbReference type="Proteomes" id="UP000254209">
    <property type="component" value="Unassembled WGS sequence"/>
</dbReference>
<feature type="chain" id="PRO_5016673691" description="DUF4124 domain-containing protein" evidence="1">
    <location>
        <begin position="19"/>
        <end position="154"/>
    </location>
</feature>